<proteinExistence type="predicted"/>
<dbReference type="STRING" id="207559.Dde_3148"/>
<dbReference type="SUPFAM" id="SSF53850">
    <property type="entry name" value="Periplasmic binding protein-like II"/>
    <property type="match status" value="1"/>
</dbReference>
<accession>Q30WK4</accession>
<gene>
    <name evidence="1" type="ordered locus">Dde_3148</name>
</gene>
<dbReference type="HOGENOM" id="CLU_080965_1_0_7"/>
<evidence type="ECO:0000313" key="2">
    <source>
        <dbReference type="Proteomes" id="UP000002710"/>
    </source>
</evidence>
<keyword evidence="2" id="KW-1185">Reference proteome</keyword>
<dbReference type="Proteomes" id="UP000002710">
    <property type="component" value="Chromosome"/>
</dbReference>
<dbReference type="AlphaFoldDB" id="Q30WK4"/>
<dbReference type="EMBL" id="CP000112">
    <property type="protein sequence ID" value="ABB39942.1"/>
    <property type="molecule type" value="Genomic_DNA"/>
</dbReference>
<dbReference type="Gene3D" id="3.40.190.10">
    <property type="entry name" value="Periplasmic binding protein-like II"/>
    <property type="match status" value="2"/>
</dbReference>
<dbReference type="RefSeq" id="WP_011368896.1">
    <property type="nucleotide sequence ID" value="NC_007519.1"/>
</dbReference>
<reference evidence="1 2" key="1">
    <citation type="journal article" date="2011" name="J. Bacteriol.">
        <title>Complete genome sequence and updated annotation of Desulfovibrio alaskensis G20.</title>
        <authorList>
            <person name="Hauser L.J."/>
            <person name="Land M.L."/>
            <person name="Brown S.D."/>
            <person name="Larimer F."/>
            <person name="Keller K.L."/>
            <person name="Rapp-Giles B.J."/>
            <person name="Price M.N."/>
            <person name="Lin M."/>
            <person name="Bruce D.C."/>
            <person name="Detter J.C."/>
            <person name="Tapia R."/>
            <person name="Han C.S."/>
            <person name="Goodwin L.A."/>
            <person name="Cheng J.F."/>
            <person name="Pitluck S."/>
            <person name="Copeland A."/>
            <person name="Lucas S."/>
            <person name="Nolan M."/>
            <person name="Lapidus A.L."/>
            <person name="Palumbo A.V."/>
            <person name="Wall J.D."/>
        </authorList>
    </citation>
    <scope>NUCLEOTIDE SEQUENCE [LARGE SCALE GENOMIC DNA]</scope>
    <source>
        <strain evidence="2">ATCC BAA 1058 / DSM 17464 / G20</strain>
    </source>
</reference>
<sequence>MPHTRPMLLFFTGAILLVLFSAVPRTQAGNGTLVLGAAEMCRQEHVQLVGQLYSAIFAHVQRDVSIRPLPLKRLEKLVESGKLDGDFLRADDGTNLNGMLVKVDEPVFDIRYSLYVTDPELQDISTLQRLTRPGTRALQVGYIRGSVTGRIAAQTLAAGHTIYRLNTYAQGIDMLRAGRIDMLIGAATVLDCMLATRNDAQPAVIKTGKAVEMPGYIYLAARHADLAPRLKEAIRRMKQDGSFRAILREADRL</sequence>
<organism evidence="1 2">
    <name type="scientific">Oleidesulfovibrio alaskensis (strain ATCC BAA-1058 / DSM 17464 / G20)</name>
    <name type="common">Desulfovibrio alaskensis</name>
    <dbReference type="NCBI Taxonomy" id="207559"/>
    <lineage>
        <taxon>Bacteria</taxon>
        <taxon>Pseudomonadati</taxon>
        <taxon>Thermodesulfobacteriota</taxon>
        <taxon>Desulfovibrionia</taxon>
        <taxon>Desulfovibrionales</taxon>
        <taxon>Desulfovibrionaceae</taxon>
        <taxon>Oleidesulfovibrio</taxon>
    </lineage>
</organism>
<name>Q30WK4_OLEA2</name>
<evidence type="ECO:0000313" key="1">
    <source>
        <dbReference type="EMBL" id="ABB39942.1"/>
    </source>
</evidence>
<protein>
    <submittedName>
        <fullName evidence="1">ABC-type transporter, periplasmic subunit family 3</fullName>
    </submittedName>
</protein>
<dbReference type="KEGG" id="dde:Dde_3148"/>